<evidence type="ECO:0008006" key="4">
    <source>
        <dbReference type="Google" id="ProtNLM"/>
    </source>
</evidence>
<evidence type="ECO:0000256" key="1">
    <source>
        <dbReference type="SAM" id="SignalP"/>
    </source>
</evidence>
<sequence length="164" mass="19591">MKTYFKSIIVVLGLTCLATAVQSQDQQALDKIESAKIALITERLGLTPDQAEKFWPLYNEYSAKRMELRQEYRRFRTDAEGRTLSEDESKKLLEKGQQLKERQLQIDKSYSERLNTVITNRQLLQLRTAEEDFRNMLLQRLEQRSNQIDRREMMQQRMDKRNNE</sequence>
<gene>
    <name evidence="2" type="ORF">N6H18_11045</name>
</gene>
<keyword evidence="1" id="KW-0732">Signal</keyword>
<dbReference type="Proteomes" id="UP001065174">
    <property type="component" value="Chromosome"/>
</dbReference>
<evidence type="ECO:0000313" key="2">
    <source>
        <dbReference type="EMBL" id="UXP30888.1"/>
    </source>
</evidence>
<keyword evidence="3" id="KW-1185">Reference proteome</keyword>
<proteinExistence type="predicted"/>
<protein>
    <recommendedName>
        <fullName evidence="4">LTXXQ motif family protein</fullName>
    </recommendedName>
</protein>
<dbReference type="EMBL" id="CP106679">
    <property type="protein sequence ID" value="UXP30888.1"/>
    <property type="molecule type" value="Genomic_DNA"/>
</dbReference>
<feature type="signal peptide" evidence="1">
    <location>
        <begin position="1"/>
        <end position="23"/>
    </location>
</feature>
<accession>A0ABY6CK51</accession>
<name>A0ABY6CK51_9BACT</name>
<evidence type="ECO:0000313" key="3">
    <source>
        <dbReference type="Proteomes" id="UP001065174"/>
    </source>
</evidence>
<reference evidence="2" key="1">
    <citation type="submission" date="2022-09" db="EMBL/GenBank/DDBJ databases">
        <title>Comparative genomics and taxonomic characterization of three novel marine species of genus Reichenbachiella exhibiting antioxidant and polysaccharide degradation activities.</title>
        <authorList>
            <person name="Muhammad N."/>
            <person name="Lee Y.-J."/>
            <person name="Ko J."/>
            <person name="Kim S.-G."/>
        </authorList>
    </citation>
    <scope>NUCLEOTIDE SEQUENCE</scope>
    <source>
        <strain evidence="2">BKB1-1</strain>
    </source>
</reference>
<feature type="chain" id="PRO_5045700839" description="LTXXQ motif family protein" evidence="1">
    <location>
        <begin position="24"/>
        <end position="164"/>
    </location>
</feature>
<dbReference type="RefSeq" id="WP_262308334.1">
    <property type="nucleotide sequence ID" value="NZ_CP106679.1"/>
</dbReference>
<organism evidence="2 3">
    <name type="scientific">Reichenbachiella agarivorans</name>
    <dbReference type="NCBI Taxonomy" id="2979464"/>
    <lineage>
        <taxon>Bacteria</taxon>
        <taxon>Pseudomonadati</taxon>
        <taxon>Bacteroidota</taxon>
        <taxon>Cytophagia</taxon>
        <taxon>Cytophagales</taxon>
        <taxon>Reichenbachiellaceae</taxon>
        <taxon>Reichenbachiella</taxon>
    </lineage>
</organism>